<name>A0A4Y9XX88_9APHY</name>
<evidence type="ECO:0000313" key="2">
    <source>
        <dbReference type="Proteomes" id="UP000298390"/>
    </source>
</evidence>
<comment type="caution">
    <text evidence="1">The sequence shown here is derived from an EMBL/GenBank/DDBJ whole genome shotgun (WGS) entry which is preliminary data.</text>
</comment>
<organism evidence="1 2">
    <name type="scientific">Rhodofomes roseus</name>
    <dbReference type="NCBI Taxonomy" id="34475"/>
    <lineage>
        <taxon>Eukaryota</taxon>
        <taxon>Fungi</taxon>
        <taxon>Dikarya</taxon>
        <taxon>Basidiomycota</taxon>
        <taxon>Agaricomycotina</taxon>
        <taxon>Agaricomycetes</taxon>
        <taxon>Polyporales</taxon>
        <taxon>Rhodofomes</taxon>
    </lineage>
</organism>
<dbReference type="EMBL" id="SEKV01000749">
    <property type="protein sequence ID" value="TFY54007.1"/>
    <property type="molecule type" value="Genomic_DNA"/>
</dbReference>
<dbReference type="Gene3D" id="2.120.10.80">
    <property type="entry name" value="Kelch-type beta propeller"/>
    <property type="match status" value="1"/>
</dbReference>
<evidence type="ECO:0000313" key="1">
    <source>
        <dbReference type="EMBL" id="TFY54007.1"/>
    </source>
</evidence>
<reference evidence="1 2" key="1">
    <citation type="submission" date="2019-01" db="EMBL/GenBank/DDBJ databases">
        <title>Genome sequencing of the rare red list fungi Fomitopsis rosea.</title>
        <authorList>
            <person name="Buettner E."/>
            <person name="Kellner H."/>
        </authorList>
    </citation>
    <scope>NUCLEOTIDE SEQUENCE [LARGE SCALE GENOMIC DNA]</scope>
    <source>
        <strain evidence="1 2">DSM 105464</strain>
    </source>
</reference>
<dbReference type="AlphaFoldDB" id="A0A4Y9XX88"/>
<dbReference type="Proteomes" id="UP000298390">
    <property type="component" value="Unassembled WGS sequence"/>
</dbReference>
<dbReference type="STRING" id="34475.A0A4Y9XX88"/>
<sequence>MPGRPRARLVLSHENCRWGQAVAVLDDVLFVQGGGTDQYNQYAYPSAPPVNDMLALPLTSSFSLSSVPWDYVSGCSNCSSSQGPAVAWHTLSPLNTSSLLVFGGYLGPNSLISLPEQPDSAALVNIASITKRVWSTGTIASISQGKRRPWISSHPVLWPPLTYSIEASLATLRLIAAAQDPSLIGSSSSNASHPRKLMSVLVSFFVHYINLMPGRPCFATITVVSSPVALT</sequence>
<proteinExistence type="predicted"/>
<dbReference type="InterPro" id="IPR015915">
    <property type="entry name" value="Kelch-typ_b-propeller"/>
</dbReference>
<gene>
    <name evidence="1" type="ORF">EVJ58_g9118</name>
</gene>
<accession>A0A4Y9XX88</accession>
<protein>
    <submittedName>
        <fullName evidence="1">Uncharacterized protein</fullName>
    </submittedName>
</protein>